<protein>
    <recommendedName>
        <fullName evidence="5">Zinc finger PHD-type domain-containing protein</fullName>
    </recommendedName>
</protein>
<dbReference type="GO" id="GO:0008270">
    <property type="term" value="F:zinc ion binding"/>
    <property type="evidence" value="ECO:0007669"/>
    <property type="project" value="UniProtKB-KW"/>
</dbReference>
<comment type="caution">
    <text evidence="6">The sequence shown here is derived from an EMBL/GenBank/DDBJ whole genome shotgun (WGS) entry which is preliminary data.</text>
</comment>
<dbReference type="AlphaFoldDB" id="A0AAW1NAF4"/>
<evidence type="ECO:0000256" key="3">
    <source>
        <dbReference type="ARBA" id="ARBA00022833"/>
    </source>
</evidence>
<organism evidence="6 7">
    <name type="scientific">Popillia japonica</name>
    <name type="common">Japanese beetle</name>
    <dbReference type="NCBI Taxonomy" id="7064"/>
    <lineage>
        <taxon>Eukaryota</taxon>
        <taxon>Metazoa</taxon>
        <taxon>Ecdysozoa</taxon>
        <taxon>Arthropoda</taxon>
        <taxon>Hexapoda</taxon>
        <taxon>Insecta</taxon>
        <taxon>Pterygota</taxon>
        <taxon>Neoptera</taxon>
        <taxon>Endopterygota</taxon>
        <taxon>Coleoptera</taxon>
        <taxon>Polyphaga</taxon>
        <taxon>Scarabaeiformia</taxon>
        <taxon>Scarabaeidae</taxon>
        <taxon>Rutelinae</taxon>
        <taxon>Popillia</taxon>
    </lineage>
</organism>
<evidence type="ECO:0000256" key="2">
    <source>
        <dbReference type="ARBA" id="ARBA00022771"/>
    </source>
</evidence>
<keyword evidence="7" id="KW-1185">Reference proteome</keyword>
<dbReference type="InterPro" id="IPR011011">
    <property type="entry name" value="Znf_FYVE_PHD"/>
</dbReference>
<dbReference type="CDD" id="cd15517">
    <property type="entry name" value="PHD_TCF19_like"/>
    <property type="match status" value="1"/>
</dbReference>
<dbReference type="EMBL" id="JASPKY010000005">
    <property type="protein sequence ID" value="KAK9754832.1"/>
    <property type="molecule type" value="Genomic_DNA"/>
</dbReference>
<evidence type="ECO:0000256" key="4">
    <source>
        <dbReference type="SAM" id="MobiDB-lite"/>
    </source>
</evidence>
<evidence type="ECO:0000313" key="6">
    <source>
        <dbReference type="EMBL" id="KAK9754832.1"/>
    </source>
</evidence>
<reference evidence="6 7" key="1">
    <citation type="journal article" date="2024" name="BMC Genomics">
        <title>De novo assembly and annotation of Popillia japonica's genome with initial clues to its potential as an invasive pest.</title>
        <authorList>
            <person name="Cucini C."/>
            <person name="Boschi S."/>
            <person name="Funari R."/>
            <person name="Cardaioli E."/>
            <person name="Iannotti N."/>
            <person name="Marturano G."/>
            <person name="Paoli F."/>
            <person name="Bruttini M."/>
            <person name="Carapelli A."/>
            <person name="Frati F."/>
            <person name="Nardi F."/>
        </authorList>
    </citation>
    <scope>NUCLEOTIDE SEQUENCE [LARGE SCALE GENOMIC DNA]</scope>
    <source>
        <strain evidence="6">DMR45628</strain>
    </source>
</reference>
<feature type="domain" description="Zinc finger PHD-type" evidence="5">
    <location>
        <begin position="205"/>
        <end position="245"/>
    </location>
</feature>
<keyword evidence="2" id="KW-0863">Zinc-finger</keyword>
<dbReference type="Proteomes" id="UP001458880">
    <property type="component" value="Unassembled WGS sequence"/>
</dbReference>
<feature type="region of interest" description="Disordered" evidence="4">
    <location>
        <begin position="53"/>
        <end position="76"/>
    </location>
</feature>
<dbReference type="Gene3D" id="3.30.40.10">
    <property type="entry name" value="Zinc/RING finger domain, C3HC4 (zinc finger)"/>
    <property type="match status" value="1"/>
</dbReference>
<accession>A0AAW1NAF4</accession>
<proteinExistence type="predicted"/>
<dbReference type="InterPro" id="IPR001965">
    <property type="entry name" value="Znf_PHD"/>
</dbReference>
<dbReference type="SUPFAM" id="SSF57903">
    <property type="entry name" value="FYVE/PHD zinc finger"/>
    <property type="match status" value="1"/>
</dbReference>
<evidence type="ECO:0000259" key="5">
    <source>
        <dbReference type="SMART" id="SM00249"/>
    </source>
</evidence>
<dbReference type="SMART" id="SM00249">
    <property type="entry name" value="PHD"/>
    <property type="match status" value="1"/>
</dbReference>
<sequence length="251" mass="27389">MPKLCWVVLKYSRLGERRIEWAGDLPVPEPVAGDATIAAFQTTSLTCAPSSSNTSTALSSFPQPPTLSAAGSSVASPSNIITPSLSVSTSTVTKALPSTSTQSEFASILKQLSPLPSCGEKRLKSRKRKAAKSDILTSTPVKNMLIQKKHAVQEKHTAKKIKRKIEFGQVESSAKNKNKVDKTKENIKAMQMYHQVGTSKDADAICIVCGSFNENWIQCKICRDWSHELCAGIDDSLYYYCDVCKLNKTLA</sequence>
<keyword evidence="3" id="KW-0862">Zinc</keyword>
<keyword evidence="1" id="KW-0479">Metal-binding</keyword>
<name>A0AAW1NAF4_POPJA</name>
<dbReference type="InterPro" id="IPR013083">
    <property type="entry name" value="Znf_RING/FYVE/PHD"/>
</dbReference>
<gene>
    <name evidence="6" type="ORF">QE152_g1002</name>
</gene>
<evidence type="ECO:0000256" key="1">
    <source>
        <dbReference type="ARBA" id="ARBA00022723"/>
    </source>
</evidence>
<evidence type="ECO:0000313" key="7">
    <source>
        <dbReference type="Proteomes" id="UP001458880"/>
    </source>
</evidence>